<dbReference type="AlphaFoldDB" id="A0A9P8PSX4"/>
<comment type="caution">
    <text evidence="8">The sequence shown here is derived from an EMBL/GenBank/DDBJ whole genome shotgun (WGS) entry which is preliminary data.</text>
</comment>
<organism evidence="8 9">
    <name type="scientific">Wickerhamomyces mucosus</name>
    <dbReference type="NCBI Taxonomy" id="1378264"/>
    <lineage>
        <taxon>Eukaryota</taxon>
        <taxon>Fungi</taxon>
        <taxon>Dikarya</taxon>
        <taxon>Ascomycota</taxon>
        <taxon>Saccharomycotina</taxon>
        <taxon>Saccharomycetes</taxon>
        <taxon>Phaffomycetales</taxon>
        <taxon>Wickerhamomycetaceae</taxon>
        <taxon>Wickerhamomyces</taxon>
    </lineage>
</organism>
<protein>
    <recommendedName>
        <fullName evidence="7">Amino acid transporter transmembrane domain-containing protein</fullName>
    </recommendedName>
</protein>
<comment type="similarity">
    <text evidence="2">Belongs to the amino acid/polyamine transporter 2 family.</text>
</comment>
<dbReference type="GO" id="GO:0015194">
    <property type="term" value="F:L-serine transmembrane transporter activity"/>
    <property type="evidence" value="ECO:0007669"/>
    <property type="project" value="TreeGrafter"/>
</dbReference>
<keyword evidence="5 6" id="KW-0472">Membrane</keyword>
<feature type="transmembrane region" description="Helical" evidence="6">
    <location>
        <begin position="34"/>
        <end position="54"/>
    </location>
</feature>
<feature type="transmembrane region" description="Helical" evidence="6">
    <location>
        <begin position="325"/>
        <end position="343"/>
    </location>
</feature>
<evidence type="ECO:0000256" key="5">
    <source>
        <dbReference type="ARBA" id="ARBA00023136"/>
    </source>
</evidence>
<reference evidence="8" key="2">
    <citation type="submission" date="2021-01" db="EMBL/GenBank/DDBJ databases">
        <authorList>
            <person name="Schikora-Tamarit M.A."/>
        </authorList>
    </citation>
    <scope>NUCLEOTIDE SEQUENCE</scope>
    <source>
        <strain evidence="8">CBS6341</strain>
    </source>
</reference>
<gene>
    <name evidence="8" type="ORF">WICMUC_001971</name>
</gene>
<feature type="transmembrane region" description="Helical" evidence="6">
    <location>
        <begin position="12"/>
        <end position="28"/>
    </location>
</feature>
<dbReference type="GO" id="GO:0005313">
    <property type="term" value="F:L-glutamate transmembrane transporter activity"/>
    <property type="evidence" value="ECO:0007669"/>
    <property type="project" value="TreeGrafter"/>
</dbReference>
<feature type="transmembrane region" description="Helical" evidence="6">
    <location>
        <begin position="262"/>
        <end position="280"/>
    </location>
</feature>
<dbReference type="PANTHER" id="PTHR22950:SF224">
    <property type="entry name" value="VACUOLAR AMINO ACID TRANSPORTER 7"/>
    <property type="match status" value="1"/>
</dbReference>
<sequence length="404" mass="44166">MSATTQSSIINLTKTIVGAGLLAIPFGFKAQGIFLGVSLIFLAGLASSYGLYIISKVSKKLETGQETSCFALCAITYPKLTLLFDFSIFIQCFGVAISYLILVGDLVPSLFDDYITRTQAIVLSLIIIGPLISFKKLDSLKFGSLIGLTAIAYLTLLIISHSIFDQGDNLTKGHIKYFEIGSIAEILSSFSIIIFAFTAAQNISTIINEIQDKNNLNFVILSANGIAGLLFIIVGLAGYLQFGDNLKGNIILEYDSNLISTKIGKFSLTLMVILSYPLMFHPARISLNNMIFWIESEFITKLDVEDETTGLISHLRVVPFSNKRFNILTILLAGLTYTLAISVKSFELVLALVGATGSTLICFILPGLFGYKLFDTKFSQKISLLLTIWGVSVMITSVFAILYF</sequence>
<keyword evidence="9" id="KW-1185">Reference proteome</keyword>
<feature type="transmembrane region" description="Helical" evidence="6">
    <location>
        <begin position="145"/>
        <end position="164"/>
    </location>
</feature>
<comment type="subcellular location">
    <subcellularLocation>
        <location evidence="1">Vacuole membrane</location>
        <topology evidence="1">Multi-pass membrane protein</topology>
    </subcellularLocation>
</comment>
<dbReference type="GO" id="GO:0005302">
    <property type="term" value="F:L-tyrosine transmembrane transporter activity"/>
    <property type="evidence" value="ECO:0007669"/>
    <property type="project" value="TreeGrafter"/>
</dbReference>
<keyword evidence="3 6" id="KW-0812">Transmembrane</keyword>
<feature type="transmembrane region" description="Helical" evidence="6">
    <location>
        <begin position="114"/>
        <end position="133"/>
    </location>
</feature>
<evidence type="ECO:0000256" key="2">
    <source>
        <dbReference type="ARBA" id="ARBA00008066"/>
    </source>
</evidence>
<dbReference type="InterPro" id="IPR013057">
    <property type="entry name" value="AA_transpt_TM"/>
</dbReference>
<evidence type="ECO:0000256" key="4">
    <source>
        <dbReference type="ARBA" id="ARBA00022989"/>
    </source>
</evidence>
<feature type="transmembrane region" description="Helical" evidence="6">
    <location>
        <begin position="218"/>
        <end position="242"/>
    </location>
</feature>
<dbReference type="GO" id="GO:0000329">
    <property type="term" value="C:fungal-type vacuole membrane"/>
    <property type="evidence" value="ECO:0007669"/>
    <property type="project" value="TreeGrafter"/>
</dbReference>
<dbReference type="Proteomes" id="UP000769528">
    <property type="component" value="Unassembled WGS sequence"/>
</dbReference>
<feature type="transmembrane region" description="Helical" evidence="6">
    <location>
        <begin position="176"/>
        <end position="197"/>
    </location>
</feature>
<reference evidence="8" key="1">
    <citation type="journal article" date="2021" name="Open Biol.">
        <title>Shared evolutionary footprints suggest mitochondrial oxidative damage underlies multiple complex I losses in fungi.</title>
        <authorList>
            <person name="Schikora-Tamarit M.A."/>
            <person name="Marcet-Houben M."/>
            <person name="Nosek J."/>
            <person name="Gabaldon T."/>
        </authorList>
    </citation>
    <scope>NUCLEOTIDE SEQUENCE</scope>
    <source>
        <strain evidence="8">CBS6341</strain>
    </source>
</reference>
<evidence type="ECO:0000313" key="9">
    <source>
        <dbReference type="Proteomes" id="UP000769528"/>
    </source>
</evidence>
<dbReference type="GO" id="GO:0015189">
    <property type="term" value="F:L-lysine transmembrane transporter activity"/>
    <property type="evidence" value="ECO:0007669"/>
    <property type="project" value="TreeGrafter"/>
</dbReference>
<evidence type="ECO:0000256" key="6">
    <source>
        <dbReference type="SAM" id="Phobius"/>
    </source>
</evidence>
<evidence type="ECO:0000256" key="1">
    <source>
        <dbReference type="ARBA" id="ARBA00004128"/>
    </source>
</evidence>
<dbReference type="OrthoDB" id="438545at2759"/>
<feature type="domain" description="Amino acid transporter transmembrane" evidence="7">
    <location>
        <begin position="3"/>
        <end position="401"/>
    </location>
</feature>
<dbReference type="EMBL" id="JAEUBF010000556">
    <property type="protein sequence ID" value="KAH3677065.1"/>
    <property type="molecule type" value="Genomic_DNA"/>
</dbReference>
<name>A0A9P8PSX4_9ASCO</name>
<evidence type="ECO:0000256" key="3">
    <source>
        <dbReference type="ARBA" id="ARBA00022692"/>
    </source>
</evidence>
<evidence type="ECO:0000313" key="8">
    <source>
        <dbReference type="EMBL" id="KAH3677065.1"/>
    </source>
</evidence>
<feature type="transmembrane region" description="Helical" evidence="6">
    <location>
        <begin position="349"/>
        <end position="371"/>
    </location>
</feature>
<keyword evidence="4 6" id="KW-1133">Transmembrane helix</keyword>
<dbReference type="PANTHER" id="PTHR22950">
    <property type="entry name" value="AMINO ACID TRANSPORTER"/>
    <property type="match status" value="1"/>
</dbReference>
<accession>A0A9P8PSX4</accession>
<feature type="transmembrane region" description="Helical" evidence="6">
    <location>
        <begin position="82"/>
        <end position="102"/>
    </location>
</feature>
<dbReference type="Pfam" id="PF01490">
    <property type="entry name" value="Aa_trans"/>
    <property type="match status" value="1"/>
</dbReference>
<dbReference type="GO" id="GO:0061459">
    <property type="term" value="F:L-arginine transmembrane transporter activity"/>
    <property type="evidence" value="ECO:0007669"/>
    <property type="project" value="TreeGrafter"/>
</dbReference>
<dbReference type="GO" id="GO:0005290">
    <property type="term" value="F:L-histidine transmembrane transporter activity"/>
    <property type="evidence" value="ECO:0007669"/>
    <property type="project" value="TreeGrafter"/>
</dbReference>
<evidence type="ECO:0000259" key="7">
    <source>
        <dbReference type="Pfam" id="PF01490"/>
    </source>
</evidence>
<proteinExistence type="inferred from homology"/>
<feature type="transmembrane region" description="Helical" evidence="6">
    <location>
        <begin position="383"/>
        <end position="403"/>
    </location>
</feature>